<accession>A0A6A1VJ56</accession>
<evidence type="ECO:0000313" key="3">
    <source>
        <dbReference type="Proteomes" id="UP000516437"/>
    </source>
</evidence>
<evidence type="ECO:0000256" key="1">
    <source>
        <dbReference type="SAM" id="MobiDB-lite"/>
    </source>
</evidence>
<dbReference type="PANTHER" id="PTHR34191">
    <property type="entry name" value="LATE EMBRYOGENESIS ABUNDANT PROTEIN (LEA) FAMILY PROTEIN"/>
    <property type="match status" value="1"/>
</dbReference>
<dbReference type="Proteomes" id="UP000516437">
    <property type="component" value="Chromosome 6"/>
</dbReference>
<protein>
    <recommendedName>
        <fullName evidence="4">Stress-induced protein KIN2</fullName>
    </recommendedName>
</protein>
<sequence length="67" mass="6941">MANNTQKMSYDAGVAKGQAQEKTSNMMDKATNAAQSAKDACLAAGDQMKAQVLGATDSVQKATGMKK</sequence>
<proteinExistence type="predicted"/>
<comment type="caution">
    <text evidence="2">The sequence shown here is derived from an EMBL/GenBank/DDBJ whole genome shotgun (WGS) entry which is preliminary data.</text>
</comment>
<reference evidence="2 3" key="1">
    <citation type="journal article" date="2019" name="Plant Biotechnol. J.">
        <title>The red bayberry genome and genetic basis of sex determination.</title>
        <authorList>
            <person name="Jia H.M."/>
            <person name="Jia H.J."/>
            <person name="Cai Q.L."/>
            <person name="Wang Y."/>
            <person name="Zhao H.B."/>
            <person name="Yang W.F."/>
            <person name="Wang G.Y."/>
            <person name="Li Y.H."/>
            <person name="Zhan D.L."/>
            <person name="Shen Y.T."/>
            <person name="Niu Q.F."/>
            <person name="Chang L."/>
            <person name="Qiu J."/>
            <person name="Zhao L."/>
            <person name="Xie H.B."/>
            <person name="Fu W.Y."/>
            <person name="Jin J."/>
            <person name="Li X.W."/>
            <person name="Jiao Y."/>
            <person name="Zhou C.C."/>
            <person name="Tu T."/>
            <person name="Chai C.Y."/>
            <person name="Gao J.L."/>
            <person name="Fan L.J."/>
            <person name="van de Weg E."/>
            <person name="Wang J.Y."/>
            <person name="Gao Z.S."/>
        </authorList>
    </citation>
    <scope>NUCLEOTIDE SEQUENCE [LARGE SCALE GENOMIC DNA]</scope>
    <source>
        <tissue evidence="2">Leaves</tissue>
    </source>
</reference>
<dbReference type="AlphaFoldDB" id="A0A6A1VJ56"/>
<keyword evidence="3" id="KW-1185">Reference proteome</keyword>
<organism evidence="2 3">
    <name type="scientific">Morella rubra</name>
    <name type="common">Chinese bayberry</name>
    <dbReference type="NCBI Taxonomy" id="262757"/>
    <lineage>
        <taxon>Eukaryota</taxon>
        <taxon>Viridiplantae</taxon>
        <taxon>Streptophyta</taxon>
        <taxon>Embryophyta</taxon>
        <taxon>Tracheophyta</taxon>
        <taxon>Spermatophyta</taxon>
        <taxon>Magnoliopsida</taxon>
        <taxon>eudicotyledons</taxon>
        <taxon>Gunneridae</taxon>
        <taxon>Pentapetalae</taxon>
        <taxon>rosids</taxon>
        <taxon>fabids</taxon>
        <taxon>Fagales</taxon>
        <taxon>Myricaceae</taxon>
        <taxon>Morella</taxon>
    </lineage>
</organism>
<name>A0A6A1VJ56_9ROSI</name>
<evidence type="ECO:0008006" key="4">
    <source>
        <dbReference type="Google" id="ProtNLM"/>
    </source>
</evidence>
<feature type="region of interest" description="Disordered" evidence="1">
    <location>
        <begin position="1"/>
        <end position="31"/>
    </location>
</feature>
<dbReference type="PANTHER" id="PTHR34191:SF34">
    <property type="entry name" value="STRESS-INDUCED PROTEIN KIN2-LIKE"/>
    <property type="match status" value="1"/>
</dbReference>
<evidence type="ECO:0000313" key="2">
    <source>
        <dbReference type="EMBL" id="KAB1211090.1"/>
    </source>
</evidence>
<dbReference type="OrthoDB" id="1736743at2759"/>
<gene>
    <name evidence="2" type="ORF">CJ030_MR6G018076</name>
</gene>
<dbReference type="InterPro" id="IPR039624">
    <property type="entry name" value="LEA1/2/D7/KIN2"/>
</dbReference>
<dbReference type="EMBL" id="RXIC02000024">
    <property type="protein sequence ID" value="KAB1211090.1"/>
    <property type="molecule type" value="Genomic_DNA"/>
</dbReference>